<sequence>MSMQLDFNEPEQKVSANSFTPTPPWISSTHDSAVVIETHSEDDEDDSVVGYMSGGADTMPEQVLCPPARECVADRRWESAAPRQYP</sequence>
<reference evidence="3 4" key="1">
    <citation type="journal article" date="2015" name="Genome Biol. Evol.">
        <title>Comparative Genomics of a Bacterivorous Green Alga Reveals Evolutionary Causalities and Consequences of Phago-Mixotrophic Mode of Nutrition.</title>
        <authorList>
            <person name="Burns J.A."/>
            <person name="Paasch A."/>
            <person name="Narechania A."/>
            <person name="Kim E."/>
        </authorList>
    </citation>
    <scope>NUCLEOTIDE SEQUENCE [LARGE SCALE GENOMIC DNA]</scope>
    <source>
        <strain evidence="3">PLY_AMNH</strain>
    </source>
</reference>
<dbReference type="Proteomes" id="UP001190700">
    <property type="component" value="Unassembled WGS sequence"/>
</dbReference>
<comment type="caution">
    <text evidence="3">The sequence shown here is derived from an EMBL/GenBank/DDBJ whole genome shotgun (WGS) entry which is preliminary data.</text>
</comment>
<dbReference type="AlphaFoldDB" id="A0AAE0L4Z4"/>
<protein>
    <submittedName>
        <fullName evidence="3">Uncharacterized protein</fullName>
    </submittedName>
</protein>
<feature type="compositionally biased region" description="Polar residues" evidence="1">
    <location>
        <begin position="14"/>
        <end position="31"/>
    </location>
</feature>
<keyword evidence="4" id="KW-1185">Reference proteome</keyword>
<feature type="region of interest" description="Disordered" evidence="1">
    <location>
        <begin position="1"/>
        <end position="62"/>
    </location>
</feature>
<reference evidence="3" key="2">
    <citation type="submission" date="2023-06" db="EMBL/GenBank/DDBJ databases">
        <title>Long-read-based genome assembly of the green algal bacterivore Cymbomonas tetramitiformis.</title>
        <authorList>
            <person name="Gyaltshen Y."/>
            <person name="Rozenberg A."/>
            <person name="Paasch A."/>
            <person name="Burns J.A."/>
            <person name="Warring S."/>
            <person name="Larson R."/>
            <person name="Maurer-Alcala X."/>
            <person name="Dacks J."/>
            <person name="Kim E."/>
        </authorList>
    </citation>
    <scope>NUCLEOTIDE SEQUENCE</scope>
    <source>
        <strain evidence="3">PLY_AMNH</strain>
    </source>
</reference>
<evidence type="ECO:0000313" key="3">
    <source>
        <dbReference type="EMBL" id="KAK3272356.1"/>
    </source>
</evidence>
<accession>A0AAE0L4Z4</accession>
<evidence type="ECO:0000313" key="4">
    <source>
        <dbReference type="Proteomes" id="UP001190700"/>
    </source>
</evidence>
<evidence type="ECO:0000256" key="1">
    <source>
        <dbReference type="SAM" id="MobiDB-lite"/>
    </source>
</evidence>
<proteinExistence type="predicted"/>
<dbReference type="EMBL" id="LGRX02031492">
    <property type="protein sequence ID" value="KAK3244747.1"/>
    <property type="molecule type" value="Genomic_DNA"/>
</dbReference>
<dbReference type="EMBL" id="LGRX02009022">
    <property type="protein sequence ID" value="KAK3272356.1"/>
    <property type="molecule type" value="Genomic_DNA"/>
</dbReference>
<evidence type="ECO:0000313" key="2">
    <source>
        <dbReference type="EMBL" id="KAK3244747.1"/>
    </source>
</evidence>
<gene>
    <name evidence="3" type="ORF">CYMTET_19355</name>
    <name evidence="2" type="ORF">CYMTET_45658</name>
</gene>
<name>A0AAE0L4Z4_9CHLO</name>
<organism evidence="3 4">
    <name type="scientific">Cymbomonas tetramitiformis</name>
    <dbReference type="NCBI Taxonomy" id="36881"/>
    <lineage>
        <taxon>Eukaryota</taxon>
        <taxon>Viridiplantae</taxon>
        <taxon>Chlorophyta</taxon>
        <taxon>Pyramimonadophyceae</taxon>
        <taxon>Pyramimonadales</taxon>
        <taxon>Pyramimonadaceae</taxon>
        <taxon>Cymbomonas</taxon>
    </lineage>
</organism>